<evidence type="ECO:0000259" key="5">
    <source>
        <dbReference type="PROSITE" id="PS01031"/>
    </source>
</evidence>
<dbReference type="PROSITE" id="PS01031">
    <property type="entry name" value="SHSP"/>
    <property type="match status" value="1"/>
</dbReference>
<organism evidence="6 7">
    <name type="scientific">Discostella pseudostelligera</name>
    <dbReference type="NCBI Taxonomy" id="259834"/>
    <lineage>
        <taxon>Eukaryota</taxon>
        <taxon>Sar</taxon>
        <taxon>Stramenopiles</taxon>
        <taxon>Ochrophyta</taxon>
        <taxon>Bacillariophyta</taxon>
        <taxon>Coscinodiscophyceae</taxon>
        <taxon>Thalassiosirophycidae</taxon>
        <taxon>Stephanodiscales</taxon>
        <taxon>Stephanodiscaceae</taxon>
        <taxon>Discostella</taxon>
    </lineage>
</organism>
<dbReference type="SUPFAM" id="SSF49764">
    <property type="entry name" value="HSP20-like chaperones"/>
    <property type="match status" value="1"/>
</dbReference>
<keyword evidence="4" id="KW-0732">Signal</keyword>
<dbReference type="InterPro" id="IPR008978">
    <property type="entry name" value="HSP20-like_chaperone"/>
</dbReference>
<feature type="signal peptide" evidence="4">
    <location>
        <begin position="1"/>
        <end position="27"/>
    </location>
</feature>
<dbReference type="PANTHER" id="PTHR11527">
    <property type="entry name" value="HEAT-SHOCK PROTEIN 20 FAMILY MEMBER"/>
    <property type="match status" value="1"/>
</dbReference>
<dbReference type="CDD" id="cd06464">
    <property type="entry name" value="ACD_sHsps-like"/>
    <property type="match status" value="1"/>
</dbReference>
<accession>A0ABD3ME15</accession>
<dbReference type="InterPro" id="IPR002068">
    <property type="entry name" value="A-crystallin/Hsp20_dom"/>
</dbReference>
<feature type="chain" id="PRO_5044794439" description="SHSP domain-containing protein" evidence="4">
    <location>
        <begin position="28"/>
        <end position="290"/>
    </location>
</feature>
<keyword evidence="1" id="KW-0346">Stress response</keyword>
<comment type="similarity">
    <text evidence="2 3">Belongs to the small heat shock protein (HSP20) family.</text>
</comment>
<evidence type="ECO:0000313" key="6">
    <source>
        <dbReference type="EMBL" id="KAL3761108.1"/>
    </source>
</evidence>
<name>A0ABD3ME15_9STRA</name>
<dbReference type="Pfam" id="PF00011">
    <property type="entry name" value="HSP20"/>
    <property type="match status" value="1"/>
</dbReference>
<comment type="caution">
    <text evidence="6">The sequence shown here is derived from an EMBL/GenBank/DDBJ whole genome shotgun (WGS) entry which is preliminary data.</text>
</comment>
<dbReference type="EMBL" id="JALLBG020000159">
    <property type="protein sequence ID" value="KAL3761108.1"/>
    <property type="molecule type" value="Genomic_DNA"/>
</dbReference>
<protein>
    <recommendedName>
        <fullName evidence="5">SHSP domain-containing protein</fullName>
    </recommendedName>
</protein>
<keyword evidence="7" id="KW-1185">Reference proteome</keyword>
<evidence type="ECO:0000256" key="3">
    <source>
        <dbReference type="RuleBase" id="RU003616"/>
    </source>
</evidence>
<evidence type="ECO:0000256" key="2">
    <source>
        <dbReference type="PROSITE-ProRule" id="PRU00285"/>
    </source>
</evidence>
<feature type="domain" description="SHSP" evidence="5">
    <location>
        <begin position="131"/>
        <end position="247"/>
    </location>
</feature>
<sequence>MVHFLPSNTAIIAAALVATSSLRSSDAAYGRYYIDTPHRPSLNLGSRLLPILGTPSGLVTQDPRRDMMYEMDEMLNAMLGGGRRQSRARSLDELFYEPFAFRPSSSYFLQELPLTLNALLPSTSATTTPTTALATRTTSFGITQDDETQLQIVVHLPPGTTARDVNVKLNEDNHVLSISGETKREEGGISVHSRFDRSFTLHPRDVDMSKITAQLDDNGVLTIIAPKFPKVVDEEVGKENVRRIDIVEQQQHDVKGADEMVIEDKTEKQEDIMVTAEMNVDDSVIDLDVK</sequence>
<dbReference type="AlphaFoldDB" id="A0ABD3ME15"/>
<evidence type="ECO:0000256" key="4">
    <source>
        <dbReference type="SAM" id="SignalP"/>
    </source>
</evidence>
<dbReference type="Proteomes" id="UP001530293">
    <property type="component" value="Unassembled WGS sequence"/>
</dbReference>
<dbReference type="Gene3D" id="2.60.40.790">
    <property type="match status" value="1"/>
</dbReference>
<proteinExistence type="inferred from homology"/>
<evidence type="ECO:0000313" key="7">
    <source>
        <dbReference type="Proteomes" id="UP001530293"/>
    </source>
</evidence>
<gene>
    <name evidence="6" type="ORF">ACHAWU_001377</name>
</gene>
<evidence type="ECO:0000256" key="1">
    <source>
        <dbReference type="ARBA" id="ARBA00023016"/>
    </source>
</evidence>
<reference evidence="6 7" key="1">
    <citation type="submission" date="2024-10" db="EMBL/GenBank/DDBJ databases">
        <title>Updated reference genomes for cyclostephanoid diatoms.</title>
        <authorList>
            <person name="Roberts W.R."/>
            <person name="Alverson A.J."/>
        </authorList>
    </citation>
    <scope>NUCLEOTIDE SEQUENCE [LARGE SCALE GENOMIC DNA]</scope>
    <source>
        <strain evidence="6 7">AJA232-27</strain>
    </source>
</reference>
<dbReference type="InterPro" id="IPR031107">
    <property type="entry name" value="Small_HSP"/>
</dbReference>